<dbReference type="InterPro" id="IPR036890">
    <property type="entry name" value="HATPase_C_sf"/>
</dbReference>
<reference evidence="10 11" key="1">
    <citation type="submission" date="2019-08" db="EMBL/GenBank/DDBJ databases">
        <title>Archangium and Cystobacter genomes.</title>
        <authorList>
            <person name="Chen I.-C.K."/>
            <person name="Wielgoss S."/>
        </authorList>
    </citation>
    <scope>NUCLEOTIDE SEQUENCE [LARGE SCALE GENOMIC DNA]</scope>
    <source>
        <strain evidence="10 11">Cbm 6</strain>
    </source>
</reference>
<protein>
    <recommendedName>
        <fullName evidence="3">histidine kinase</fullName>
        <ecNumber evidence="3">2.7.13.3</ecNumber>
    </recommendedName>
</protein>
<dbReference type="Pfam" id="PF08448">
    <property type="entry name" value="PAS_4"/>
    <property type="match status" value="1"/>
</dbReference>
<sequence>MRRPWTFAERIAVGLTASLVVALAIAGGTALALRSLLSSSEYLTENRVMHLVEVERLRRAFSEKLASLHGYELTGDMSFREEAVRARELFRESLGALRSHQEGPEERDLLEGLAQAEQAHEDAALAMREALVRGASPEELAAYVKRRDEARRQTYAALNGLARYTEAAFRENAALALLSDRQALWLILAVATLGLLVVMGLAWVLTRALWPLHHEAQASEERFRLLVEGVKDYALYLLDPEGRVASWNPGAERIQGWHAEEIIGRPGALLYPPEAMGEGGPQRELERAAREGRVESEGVRLRKDGARFWAESLITALRGADGQLEGYAVLTRDSSERKRMERAQRLFAEAERLFLATQDPDLAVAELARLLVPELADGCLLLHLSPEGELLPHAVAHVSMEKEALLWEIIAHRRPVFREGAVGVWHVLRTGKSELLTEVTPEVMEQVSTDAGHLELIRRMGVSSALTVPLRAGGRTLGVLVLMSQRPERRFTETDRVFVEELASRAALALDNARLLREAQAALDLIGVAAHDLGNPLQALQLMLGKLRRAPPSDPDKLREVLTTAVRHTQRLGRLLHNLLDLSRLSSGRLDLEVGEVDLAELVHEAVERHAEQAAEAGSRLVLDVELGVVGRWDRLRLERVLTNLLSNAFKYGKGQPIELRVARTDGHGLLAVRDHGPGIPLEQQHQIFERFKKAPAQGEKREGFGLGLYIVRQLVEAHGGTIRVESREGEGATFTVELPLAPAHQEVGASEPPPGLVH</sequence>
<dbReference type="PRINTS" id="PR00344">
    <property type="entry name" value="BCTRLSENSOR"/>
</dbReference>
<dbReference type="SMART" id="SM00065">
    <property type="entry name" value="GAF"/>
    <property type="match status" value="1"/>
</dbReference>
<evidence type="ECO:0000256" key="1">
    <source>
        <dbReference type="ARBA" id="ARBA00000085"/>
    </source>
</evidence>
<dbReference type="Proteomes" id="UP001611383">
    <property type="component" value="Chromosome"/>
</dbReference>
<feature type="domain" description="Histidine kinase" evidence="7">
    <location>
        <begin position="528"/>
        <end position="743"/>
    </location>
</feature>
<feature type="transmembrane region" description="Helical" evidence="5">
    <location>
        <begin position="183"/>
        <end position="205"/>
    </location>
</feature>
<dbReference type="PANTHER" id="PTHR43547:SF2">
    <property type="entry name" value="HYBRID SIGNAL TRANSDUCTION HISTIDINE KINASE C"/>
    <property type="match status" value="1"/>
</dbReference>
<dbReference type="SUPFAM" id="SSF55785">
    <property type="entry name" value="PYP-like sensor domain (PAS domain)"/>
    <property type="match status" value="1"/>
</dbReference>
<accession>A0ABY9WHM5</accession>
<feature type="domain" description="PAS" evidence="8">
    <location>
        <begin position="219"/>
        <end position="272"/>
    </location>
</feature>
<dbReference type="InterPro" id="IPR004358">
    <property type="entry name" value="Sig_transdc_His_kin-like_C"/>
</dbReference>
<dbReference type="Pfam" id="PF00512">
    <property type="entry name" value="HisKA"/>
    <property type="match status" value="1"/>
</dbReference>
<evidence type="ECO:0000259" key="7">
    <source>
        <dbReference type="PROSITE" id="PS50109"/>
    </source>
</evidence>
<dbReference type="EC" id="2.7.13.3" evidence="3"/>
<dbReference type="InterPro" id="IPR000014">
    <property type="entry name" value="PAS"/>
</dbReference>
<evidence type="ECO:0000256" key="4">
    <source>
        <dbReference type="ARBA" id="ARBA00022553"/>
    </source>
</evidence>
<gene>
    <name evidence="10" type="ORF">F0U60_00770</name>
</gene>
<dbReference type="PROSITE" id="PS50109">
    <property type="entry name" value="HIS_KIN"/>
    <property type="match status" value="1"/>
</dbReference>
<dbReference type="InterPro" id="IPR013656">
    <property type="entry name" value="PAS_4"/>
</dbReference>
<dbReference type="SMART" id="SM00091">
    <property type="entry name" value="PAS"/>
    <property type="match status" value="1"/>
</dbReference>
<dbReference type="CDD" id="cd00130">
    <property type="entry name" value="PAS"/>
    <property type="match status" value="1"/>
</dbReference>
<dbReference type="Gene3D" id="1.10.287.130">
    <property type="match status" value="1"/>
</dbReference>
<dbReference type="PANTHER" id="PTHR43547">
    <property type="entry name" value="TWO-COMPONENT HISTIDINE KINASE"/>
    <property type="match status" value="1"/>
</dbReference>
<comment type="similarity">
    <text evidence="2">In the N-terminal section; belongs to the phytochrome family.</text>
</comment>
<feature type="domain" description="Phytochrome chromophore attachment site" evidence="6">
    <location>
        <begin position="364"/>
        <end position="505"/>
    </location>
</feature>
<dbReference type="EMBL" id="CP043494">
    <property type="protein sequence ID" value="WNG42793.1"/>
    <property type="molecule type" value="Genomic_DNA"/>
</dbReference>
<dbReference type="RefSeq" id="WP_395812868.1">
    <property type="nucleotide sequence ID" value="NZ_CP043494.1"/>
</dbReference>
<dbReference type="InterPro" id="IPR000700">
    <property type="entry name" value="PAS-assoc_C"/>
</dbReference>
<evidence type="ECO:0000256" key="2">
    <source>
        <dbReference type="ARBA" id="ARBA00006402"/>
    </source>
</evidence>
<keyword evidence="5" id="KW-0472">Membrane</keyword>
<feature type="domain" description="PAC" evidence="9">
    <location>
        <begin position="294"/>
        <end position="346"/>
    </location>
</feature>
<dbReference type="InterPro" id="IPR003661">
    <property type="entry name" value="HisK_dim/P_dom"/>
</dbReference>
<proteinExistence type="inferred from homology"/>
<evidence type="ECO:0000313" key="10">
    <source>
        <dbReference type="EMBL" id="WNG42793.1"/>
    </source>
</evidence>
<keyword evidence="11" id="KW-1185">Reference proteome</keyword>
<keyword evidence="4" id="KW-0597">Phosphoprotein</keyword>
<dbReference type="InterPro" id="IPR003594">
    <property type="entry name" value="HATPase_dom"/>
</dbReference>
<dbReference type="SMART" id="SM00388">
    <property type="entry name" value="HisKA"/>
    <property type="match status" value="1"/>
</dbReference>
<keyword evidence="5" id="KW-0812">Transmembrane</keyword>
<dbReference type="Gene3D" id="3.30.450.20">
    <property type="entry name" value="PAS domain"/>
    <property type="match status" value="1"/>
</dbReference>
<dbReference type="InterPro" id="IPR016132">
    <property type="entry name" value="Phyto_chromo_attachment"/>
</dbReference>
<name>A0ABY9WHM5_9BACT</name>
<dbReference type="SUPFAM" id="SSF47384">
    <property type="entry name" value="Homodimeric domain of signal transducing histidine kinase"/>
    <property type="match status" value="1"/>
</dbReference>
<evidence type="ECO:0000259" key="9">
    <source>
        <dbReference type="PROSITE" id="PS50113"/>
    </source>
</evidence>
<dbReference type="Pfam" id="PF01590">
    <property type="entry name" value="GAF"/>
    <property type="match status" value="1"/>
</dbReference>
<organism evidence="10 11">
    <name type="scientific">Archangium minus</name>
    <dbReference type="NCBI Taxonomy" id="83450"/>
    <lineage>
        <taxon>Bacteria</taxon>
        <taxon>Pseudomonadati</taxon>
        <taxon>Myxococcota</taxon>
        <taxon>Myxococcia</taxon>
        <taxon>Myxococcales</taxon>
        <taxon>Cystobacterineae</taxon>
        <taxon>Archangiaceae</taxon>
        <taxon>Archangium</taxon>
    </lineage>
</organism>
<evidence type="ECO:0000256" key="5">
    <source>
        <dbReference type="SAM" id="Phobius"/>
    </source>
</evidence>
<evidence type="ECO:0000259" key="6">
    <source>
        <dbReference type="PROSITE" id="PS50046"/>
    </source>
</evidence>
<evidence type="ECO:0000313" key="11">
    <source>
        <dbReference type="Proteomes" id="UP001611383"/>
    </source>
</evidence>
<dbReference type="InterPro" id="IPR036097">
    <property type="entry name" value="HisK_dim/P_sf"/>
</dbReference>
<dbReference type="Gene3D" id="3.30.565.10">
    <property type="entry name" value="Histidine kinase-like ATPase, C-terminal domain"/>
    <property type="match status" value="1"/>
</dbReference>
<dbReference type="SMART" id="SM00387">
    <property type="entry name" value="HATPase_c"/>
    <property type="match status" value="1"/>
</dbReference>
<dbReference type="InterPro" id="IPR005467">
    <property type="entry name" value="His_kinase_dom"/>
</dbReference>
<dbReference type="PROSITE" id="PS50112">
    <property type="entry name" value="PAS"/>
    <property type="match status" value="1"/>
</dbReference>
<evidence type="ECO:0000259" key="8">
    <source>
        <dbReference type="PROSITE" id="PS50112"/>
    </source>
</evidence>
<dbReference type="SUPFAM" id="SSF55781">
    <property type="entry name" value="GAF domain-like"/>
    <property type="match status" value="1"/>
</dbReference>
<dbReference type="PROSITE" id="PS50046">
    <property type="entry name" value="PHYTOCHROME_2"/>
    <property type="match status" value="1"/>
</dbReference>
<dbReference type="PROSITE" id="PS50113">
    <property type="entry name" value="PAC"/>
    <property type="match status" value="1"/>
</dbReference>
<dbReference type="Pfam" id="PF02518">
    <property type="entry name" value="HATPase_c"/>
    <property type="match status" value="1"/>
</dbReference>
<dbReference type="CDD" id="cd00075">
    <property type="entry name" value="HATPase"/>
    <property type="match status" value="1"/>
</dbReference>
<comment type="catalytic activity">
    <reaction evidence="1">
        <text>ATP + protein L-histidine = ADP + protein N-phospho-L-histidine.</text>
        <dbReference type="EC" id="2.7.13.3"/>
    </reaction>
</comment>
<dbReference type="InterPro" id="IPR003018">
    <property type="entry name" value="GAF"/>
</dbReference>
<dbReference type="CDD" id="cd00082">
    <property type="entry name" value="HisKA"/>
    <property type="match status" value="1"/>
</dbReference>
<dbReference type="InterPro" id="IPR029016">
    <property type="entry name" value="GAF-like_dom_sf"/>
</dbReference>
<dbReference type="NCBIfam" id="TIGR00229">
    <property type="entry name" value="sensory_box"/>
    <property type="match status" value="1"/>
</dbReference>
<dbReference type="Gene3D" id="3.30.450.40">
    <property type="match status" value="1"/>
</dbReference>
<keyword evidence="5" id="KW-1133">Transmembrane helix</keyword>
<evidence type="ECO:0000256" key="3">
    <source>
        <dbReference type="ARBA" id="ARBA00012438"/>
    </source>
</evidence>
<dbReference type="InterPro" id="IPR035965">
    <property type="entry name" value="PAS-like_dom_sf"/>
</dbReference>
<dbReference type="SUPFAM" id="SSF55874">
    <property type="entry name" value="ATPase domain of HSP90 chaperone/DNA topoisomerase II/histidine kinase"/>
    <property type="match status" value="1"/>
</dbReference>